<reference evidence="2 3" key="1">
    <citation type="submission" date="2014-04" db="EMBL/GenBank/DDBJ databases">
        <authorList>
            <consortium name="DOE Joint Genome Institute"/>
            <person name="Kuo A."/>
            <person name="Kohler A."/>
            <person name="Jargeat P."/>
            <person name="Nagy L.G."/>
            <person name="Floudas D."/>
            <person name="Copeland A."/>
            <person name="Barry K.W."/>
            <person name="Cichocki N."/>
            <person name="Veneault-Fourrey C."/>
            <person name="LaButti K."/>
            <person name="Lindquist E.A."/>
            <person name="Lipzen A."/>
            <person name="Lundell T."/>
            <person name="Morin E."/>
            <person name="Murat C."/>
            <person name="Sun H."/>
            <person name="Tunlid A."/>
            <person name="Henrissat B."/>
            <person name="Grigoriev I.V."/>
            <person name="Hibbett D.S."/>
            <person name="Martin F."/>
            <person name="Nordberg H.P."/>
            <person name="Cantor M.N."/>
            <person name="Hua S.X."/>
        </authorList>
    </citation>
    <scope>NUCLEOTIDE SEQUENCE [LARGE SCALE GENOMIC DNA]</scope>
    <source>
        <strain evidence="2 3">Ve08.2h10</strain>
    </source>
</reference>
<dbReference type="OrthoDB" id="2343366at2759"/>
<dbReference type="InterPro" id="IPR002035">
    <property type="entry name" value="VWF_A"/>
</dbReference>
<proteinExistence type="predicted"/>
<organism evidence="2 3">
    <name type="scientific">Paxillus rubicundulus Ve08.2h10</name>
    <dbReference type="NCBI Taxonomy" id="930991"/>
    <lineage>
        <taxon>Eukaryota</taxon>
        <taxon>Fungi</taxon>
        <taxon>Dikarya</taxon>
        <taxon>Basidiomycota</taxon>
        <taxon>Agaricomycotina</taxon>
        <taxon>Agaricomycetes</taxon>
        <taxon>Agaricomycetidae</taxon>
        <taxon>Boletales</taxon>
        <taxon>Paxilineae</taxon>
        <taxon>Paxillaceae</taxon>
        <taxon>Paxillus</taxon>
    </lineage>
</organism>
<keyword evidence="3" id="KW-1185">Reference proteome</keyword>
<dbReference type="EMBL" id="KN825809">
    <property type="protein sequence ID" value="KIK81378.1"/>
    <property type="molecule type" value="Genomic_DNA"/>
</dbReference>
<feature type="domain" description="VWFA" evidence="1">
    <location>
        <begin position="38"/>
        <end position="125"/>
    </location>
</feature>
<dbReference type="AlphaFoldDB" id="A0A0D0D0A8"/>
<evidence type="ECO:0000259" key="1">
    <source>
        <dbReference type="Pfam" id="PF13519"/>
    </source>
</evidence>
<dbReference type="InParanoid" id="A0A0D0D0A8"/>
<dbReference type="InterPro" id="IPR036465">
    <property type="entry name" value="vWFA_dom_sf"/>
</dbReference>
<dbReference type="Proteomes" id="UP000054538">
    <property type="component" value="Unassembled WGS sequence"/>
</dbReference>
<dbReference type="SUPFAM" id="SSF53300">
    <property type="entry name" value="vWA-like"/>
    <property type="match status" value="1"/>
</dbReference>
<name>A0A0D0D0A8_9AGAM</name>
<reference evidence="3" key="2">
    <citation type="submission" date="2015-01" db="EMBL/GenBank/DDBJ databases">
        <title>Evolutionary Origins and Diversification of the Mycorrhizal Mutualists.</title>
        <authorList>
            <consortium name="DOE Joint Genome Institute"/>
            <consortium name="Mycorrhizal Genomics Consortium"/>
            <person name="Kohler A."/>
            <person name="Kuo A."/>
            <person name="Nagy L.G."/>
            <person name="Floudas D."/>
            <person name="Copeland A."/>
            <person name="Barry K.W."/>
            <person name="Cichocki N."/>
            <person name="Veneault-Fourrey C."/>
            <person name="LaButti K."/>
            <person name="Lindquist E.A."/>
            <person name="Lipzen A."/>
            <person name="Lundell T."/>
            <person name="Morin E."/>
            <person name="Murat C."/>
            <person name="Riley R."/>
            <person name="Ohm R."/>
            <person name="Sun H."/>
            <person name="Tunlid A."/>
            <person name="Henrissat B."/>
            <person name="Grigoriev I.V."/>
            <person name="Hibbett D.S."/>
            <person name="Martin F."/>
        </authorList>
    </citation>
    <scope>NUCLEOTIDE SEQUENCE [LARGE SCALE GENOMIC DNA]</scope>
    <source>
        <strain evidence="3">Ve08.2h10</strain>
    </source>
</reference>
<dbReference type="Pfam" id="PF13519">
    <property type="entry name" value="VWA_2"/>
    <property type="match status" value="1"/>
</dbReference>
<evidence type="ECO:0000313" key="2">
    <source>
        <dbReference type="EMBL" id="KIK81378.1"/>
    </source>
</evidence>
<evidence type="ECO:0000313" key="3">
    <source>
        <dbReference type="Proteomes" id="UP000054538"/>
    </source>
</evidence>
<dbReference type="HOGENOM" id="CLU_044503_1_0_1"/>
<dbReference type="Gene3D" id="3.40.50.410">
    <property type="entry name" value="von Willebrand factor, type A domain"/>
    <property type="match status" value="1"/>
</dbReference>
<gene>
    <name evidence="2" type="ORF">PAXRUDRAFT_156231</name>
</gene>
<dbReference type="STRING" id="930991.A0A0D0D0A8"/>
<protein>
    <recommendedName>
        <fullName evidence="1">VWFA domain-containing protein</fullName>
    </recommendedName>
</protein>
<sequence>MAYVDRRPLRDTPASASIVRHSDNRFGAVLSSLYSFWLARDAAMNASARGARRDTYSVILFDSVVTQALYNDLESNSDQLLNILLPYRAHGGTNFASAIQTAQDVMQRGWSTERTPVMIFLSDGECHIQDQITQALCMSATQLGKPLSFHAVSFGQDNHSSTLRRMTQIALEAQRRAPRDPLLPAEATVQSSYSEALDTVQLAETFLGIAQSLSKPRGSLMI</sequence>
<accession>A0A0D0D0A8</accession>